<reference evidence="2 3" key="1">
    <citation type="journal article" date="2016" name="Nat. Commun.">
        <title>Thousands of microbial genomes shed light on interconnected biogeochemical processes in an aquifer system.</title>
        <authorList>
            <person name="Anantharaman K."/>
            <person name="Brown C.T."/>
            <person name="Hug L.A."/>
            <person name="Sharon I."/>
            <person name="Castelle C.J."/>
            <person name="Probst A.J."/>
            <person name="Thomas B.C."/>
            <person name="Singh A."/>
            <person name="Wilkins M.J."/>
            <person name="Karaoz U."/>
            <person name="Brodie E.L."/>
            <person name="Williams K.H."/>
            <person name="Hubbard S.S."/>
            <person name="Banfield J.F."/>
        </authorList>
    </citation>
    <scope>NUCLEOTIDE SEQUENCE [LARGE SCALE GENOMIC DNA]</scope>
</reference>
<feature type="transmembrane region" description="Helical" evidence="1">
    <location>
        <begin position="121"/>
        <end position="144"/>
    </location>
</feature>
<name>A0A1G1WPP6_9BACT</name>
<protein>
    <submittedName>
        <fullName evidence="2">Uncharacterized protein</fullName>
    </submittedName>
</protein>
<dbReference type="EMBL" id="MHCX01000015">
    <property type="protein sequence ID" value="OGY29715.1"/>
    <property type="molecule type" value="Genomic_DNA"/>
</dbReference>
<comment type="caution">
    <text evidence="2">The sequence shown here is derived from an EMBL/GenBank/DDBJ whole genome shotgun (WGS) entry which is preliminary data.</text>
</comment>
<evidence type="ECO:0000313" key="3">
    <source>
        <dbReference type="Proteomes" id="UP000177821"/>
    </source>
</evidence>
<keyword evidence="1" id="KW-0472">Membrane</keyword>
<evidence type="ECO:0000313" key="2">
    <source>
        <dbReference type="EMBL" id="OGY29715.1"/>
    </source>
</evidence>
<keyword evidence="1" id="KW-1133">Transmembrane helix</keyword>
<feature type="transmembrane region" description="Helical" evidence="1">
    <location>
        <begin position="92"/>
        <end position="109"/>
    </location>
</feature>
<accession>A0A1G1WPP6</accession>
<feature type="transmembrane region" description="Helical" evidence="1">
    <location>
        <begin position="16"/>
        <end position="38"/>
    </location>
</feature>
<proteinExistence type="predicted"/>
<sequence>MTTKGERSTILDLPRLLGFYAFTKGNHIAVAYSVWILFGAFRLGPDITRYMISAGVCFIVQLLAAYGLVTICQEWSRRGKPEKSRAALAEDLGVNYLAMAHVFNSYLVLLNPGLWEWFAGAQWVVAGLALIGFTIGPFLPVPLVKARLHLFLPRKLPTGG</sequence>
<dbReference type="Proteomes" id="UP000177821">
    <property type="component" value="Unassembled WGS sequence"/>
</dbReference>
<evidence type="ECO:0000256" key="1">
    <source>
        <dbReference type="SAM" id="Phobius"/>
    </source>
</evidence>
<gene>
    <name evidence="2" type="ORF">A3J50_00300</name>
</gene>
<dbReference type="AlphaFoldDB" id="A0A1G1WPP6"/>
<keyword evidence="1" id="KW-0812">Transmembrane</keyword>
<feature type="transmembrane region" description="Helical" evidence="1">
    <location>
        <begin position="50"/>
        <end position="71"/>
    </location>
</feature>
<organism evidence="2 3">
    <name type="scientific">Candidatus Woykebacteria bacterium RIFCSPHIGHO2_02_FULL_43_16b</name>
    <dbReference type="NCBI Taxonomy" id="1802601"/>
    <lineage>
        <taxon>Bacteria</taxon>
        <taxon>Candidatus Woykeibacteriota</taxon>
    </lineage>
</organism>